<protein>
    <submittedName>
        <fullName evidence="1">Uncharacterized protein</fullName>
    </submittedName>
</protein>
<sequence>MERKAEKKLFIYKQGDVYLCFTRDELDKFRGYINIDQLYEISSKTDFDLCNRKISIQNEPHNVVKNLIMYNLRERNMSSIIIENILARADFIDFIRLDRDLQAKISSKGYNLIYDFIDLINGVNPVTKKVLLWHSVIREDDRYKLYGMFIICMQLFSDGNHRTTAYMLRKYTKMREVEINQFIKNISGRRNICERNGIYHLPSDQAVGEIQRQNLSEFYNNLPNVLAEFTR</sequence>
<name>A0A6C0D0G2_9ZZZZ</name>
<organism evidence="1">
    <name type="scientific">viral metagenome</name>
    <dbReference type="NCBI Taxonomy" id="1070528"/>
    <lineage>
        <taxon>unclassified sequences</taxon>
        <taxon>metagenomes</taxon>
        <taxon>organismal metagenomes</taxon>
    </lineage>
</organism>
<accession>A0A6C0D0G2</accession>
<proteinExistence type="predicted"/>
<dbReference type="AlphaFoldDB" id="A0A6C0D0G2"/>
<dbReference type="EMBL" id="MN739513">
    <property type="protein sequence ID" value="QHT09584.1"/>
    <property type="molecule type" value="Genomic_DNA"/>
</dbReference>
<evidence type="ECO:0000313" key="1">
    <source>
        <dbReference type="EMBL" id="QHT09584.1"/>
    </source>
</evidence>
<reference evidence="1" key="1">
    <citation type="journal article" date="2020" name="Nature">
        <title>Giant virus diversity and host interactions through global metagenomics.</title>
        <authorList>
            <person name="Schulz F."/>
            <person name="Roux S."/>
            <person name="Paez-Espino D."/>
            <person name="Jungbluth S."/>
            <person name="Walsh D.A."/>
            <person name="Denef V.J."/>
            <person name="McMahon K.D."/>
            <person name="Konstantinidis K.T."/>
            <person name="Eloe-Fadrosh E.A."/>
            <person name="Kyrpides N.C."/>
            <person name="Woyke T."/>
        </authorList>
    </citation>
    <scope>NUCLEOTIDE SEQUENCE</scope>
    <source>
        <strain evidence="1">GVMAG-M-3300023174-102</strain>
    </source>
</reference>